<keyword evidence="2" id="KW-0472">Membrane</keyword>
<keyword evidence="4" id="KW-1185">Reference proteome</keyword>
<feature type="transmembrane region" description="Helical" evidence="2">
    <location>
        <begin position="159"/>
        <end position="178"/>
    </location>
</feature>
<sequence length="370" mass="39142">MTTIMATRNDLPRISPLEISGAAEDTAADIMIPHGEQAKIIVRPEGIGKLWVEREYDDLEAEQTSLWDAAGETAARDARHEAARVSLGAAEEAYIVTAHRARIDDALTRARRTHQFLDPYRRRPSKAKRWYQAGKCGLLLGDIAGFGTAAIWLGEMPAIALSLAASAAVATIAAGLIGSDVRDREQRRQRAEATPDQTDDLKEYRHLFAPHTGGVLKHMLAVAAATAGTIGVGIAALRGAVDDLLIGLIFGGIALAIAGGSFLLSYAGADEVADLIDQADADYDKAVAAHQKLAASDSASTHAASIAEADSLTREHAARGKAASAHIRALKWGILRRNPSHAGHGSTPAVSALRPLTAAQTARREEEKAA</sequence>
<reference evidence="3 4" key="1">
    <citation type="submission" date="2018-07" db="EMBL/GenBank/DDBJ databases">
        <title>Microbacterium endoborsara sp. nov., a novel actinobacterium isolated from Borszczowia aralocaspica.</title>
        <authorList>
            <person name="An D."/>
        </authorList>
    </citation>
    <scope>NUCLEOTIDE SEQUENCE [LARGE SCALE GENOMIC DNA]</scope>
    <source>
        <strain evidence="3 4">C1.15228</strain>
    </source>
</reference>
<evidence type="ECO:0000256" key="2">
    <source>
        <dbReference type="SAM" id="Phobius"/>
    </source>
</evidence>
<dbReference type="AlphaFoldDB" id="A0A367Y6T2"/>
<keyword evidence="2" id="KW-0812">Transmembrane</keyword>
<feature type="transmembrane region" description="Helical" evidence="2">
    <location>
        <begin position="244"/>
        <end position="266"/>
    </location>
</feature>
<feature type="transmembrane region" description="Helical" evidence="2">
    <location>
        <begin position="215"/>
        <end position="238"/>
    </location>
</feature>
<dbReference type="RefSeq" id="WP_114116641.1">
    <property type="nucleotide sequence ID" value="NZ_BMHU01000001.1"/>
</dbReference>
<evidence type="ECO:0000313" key="3">
    <source>
        <dbReference type="EMBL" id="RCK61537.1"/>
    </source>
</evidence>
<protein>
    <submittedName>
        <fullName evidence="3">Uncharacterized protein</fullName>
    </submittedName>
</protein>
<gene>
    <name evidence="3" type="ORF">DTO57_02565</name>
</gene>
<dbReference type="EMBL" id="QORO01000001">
    <property type="protein sequence ID" value="RCK61537.1"/>
    <property type="molecule type" value="Genomic_DNA"/>
</dbReference>
<comment type="caution">
    <text evidence="3">The sequence shown here is derived from an EMBL/GenBank/DDBJ whole genome shotgun (WGS) entry which is preliminary data.</text>
</comment>
<evidence type="ECO:0000313" key="4">
    <source>
        <dbReference type="Proteomes" id="UP000253508"/>
    </source>
</evidence>
<feature type="transmembrane region" description="Helical" evidence="2">
    <location>
        <begin position="130"/>
        <end position="153"/>
    </location>
</feature>
<name>A0A367Y6T2_9MICO</name>
<dbReference type="Proteomes" id="UP000253508">
    <property type="component" value="Unassembled WGS sequence"/>
</dbReference>
<dbReference type="OrthoDB" id="4571144at2"/>
<keyword evidence="2" id="KW-1133">Transmembrane helix</keyword>
<evidence type="ECO:0000256" key="1">
    <source>
        <dbReference type="SAM" id="MobiDB-lite"/>
    </source>
</evidence>
<proteinExistence type="predicted"/>
<accession>A0A367Y6T2</accession>
<organism evidence="3 4">
    <name type="scientific">Microbacterium sorbitolivorans</name>
    <dbReference type="NCBI Taxonomy" id="1867410"/>
    <lineage>
        <taxon>Bacteria</taxon>
        <taxon>Bacillati</taxon>
        <taxon>Actinomycetota</taxon>
        <taxon>Actinomycetes</taxon>
        <taxon>Micrococcales</taxon>
        <taxon>Microbacteriaceae</taxon>
        <taxon>Microbacterium</taxon>
    </lineage>
</organism>
<feature type="region of interest" description="Disordered" evidence="1">
    <location>
        <begin position="340"/>
        <end position="370"/>
    </location>
</feature>